<organism evidence="2">
    <name type="scientific">Candidatus Moduliflexus flocculans</name>
    <dbReference type="NCBI Taxonomy" id="1499966"/>
    <lineage>
        <taxon>Bacteria</taxon>
        <taxon>Candidatus Moduliflexota</taxon>
        <taxon>Candidatus Moduliflexia</taxon>
        <taxon>Candidatus Moduliflexales</taxon>
        <taxon>Candidatus Moduliflexaceae</taxon>
    </lineage>
</organism>
<dbReference type="InterPro" id="IPR029062">
    <property type="entry name" value="Class_I_gatase-like"/>
</dbReference>
<sequence length="229" mass="25302">MKIHYLQHVPFEGLGSIAVWAANRGDSVTVSRLYQGDALPALDTFDLLVIMGGPMSVNDESEFPFLVSEKRFIADAIQAEKRVLGICLGAQLIATVLGGTVYRNAQKEIGWFPIELTDAGHHSRFFAHVPSGAEAFHWHGETFDLPDGAAWLAQSEVCRHQAFSYRDHVVGLQFHLETTPESAMQLIVNCGDELVAAPFIQSAEAMMARPQRFAMINRLMSGLLDEFAK</sequence>
<dbReference type="EMBL" id="DF820459">
    <property type="protein sequence ID" value="GAK53188.1"/>
    <property type="molecule type" value="Genomic_DNA"/>
</dbReference>
<dbReference type="PROSITE" id="PS51273">
    <property type="entry name" value="GATASE_TYPE_1"/>
    <property type="match status" value="1"/>
</dbReference>
<dbReference type="Proteomes" id="UP000030700">
    <property type="component" value="Unassembled WGS sequence"/>
</dbReference>
<dbReference type="PANTHER" id="PTHR42695:SF5">
    <property type="entry name" value="GLUTAMINE AMIDOTRANSFERASE YLR126C-RELATED"/>
    <property type="match status" value="1"/>
</dbReference>
<reference evidence="2" key="1">
    <citation type="journal article" date="2015" name="PeerJ">
        <title>First genomic representation of candidate bacterial phylum KSB3 points to enhanced environmental sensing as a trigger of wastewater bulking.</title>
        <authorList>
            <person name="Sekiguchi Y."/>
            <person name="Ohashi A."/>
            <person name="Parks D.H."/>
            <person name="Yamauchi T."/>
            <person name="Tyson G.W."/>
            <person name="Hugenholtz P."/>
        </authorList>
    </citation>
    <scope>NUCLEOTIDE SEQUENCE [LARGE SCALE GENOMIC DNA]</scope>
</reference>
<dbReference type="GO" id="GO:0016740">
    <property type="term" value="F:transferase activity"/>
    <property type="evidence" value="ECO:0007669"/>
    <property type="project" value="UniProtKB-KW"/>
</dbReference>
<evidence type="ECO:0000259" key="1">
    <source>
        <dbReference type="Pfam" id="PF00117"/>
    </source>
</evidence>
<dbReference type="FunFam" id="3.40.50.880:FF:000033">
    <property type="entry name" value="Glutamine amidotransferase class-I"/>
    <property type="match status" value="1"/>
</dbReference>
<evidence type="ECO:0000313" key="2">
    <source>
        <dbReference type="EMBL" id="GAK53188.1"/>
    </source>
</evidence>
<dbReference type="AlphaFoldDB" id="A0A0S6W470"/>
<dbReference type="PANTHER" id="PTHR42695">
    <property type="entry name" value="GLUTAMINE AMIDOTRANSFERASE YLR126C-RELATED"/>
    <property type="match status" value="1"/>
</dbReference>
<dbReference type="Gene3D" id="3.40.50.880">
    <property type="match status" value="1"/>
</dbReference>
<keyword evidence="2" id="KW-0808">Transferase</keyword>
<dbReference type="CDD" id="cd01741">
    <property type="entry name" value="GATase1_1"/>
    <property type="match status" value="1"/>
</dbReference>
<dbReference type="Pfam" id="PF00117">
    <property type="entry name" value="GATase"/>
    <property type="match status" value="1"/>
</dbReference>
<name>A0A0S6W470_9BACT</name>
<dbReference type="SUPFAM" id="SSF52317">
    <property type="entry name" value="Class I glutamine amidotransferase-like"/>
    <property type="match status" value="1"/>
</dbReference>
<feature type="domain" description="Glutamine amidotransferase" evidence="1">
    <location>
        <begin position="41"/>
        <end position="183"/>
    </location>
</feature>
<keyword evidence="3" id="KW-1185">Reference proteome</keyword>
<accession>A0A0S6W470</accession>
<proteinExistence type="predicted"/>
<gene>
    <name evidence="2" type="ORF">U14_04449</name>
</gene>
<dbReference type="GO" id="GO:0005829">
    <property type="term" value="C:cytosol"/>
    <property type="evidence" value="ECO:0007669"/>
    <property type="project" value="TreeGrafter"/>
</dbReference>
<dbReference type="STRING" id="1499966.U14_04449"/>
<keyword evidence="2" id="KW-0315">Glutamine amidotransferase</keyword>
<evidence type="ECO:0000313" key="3">
    <source>
        <dbReference type="Proteomes" id="UP000030700"/>
    </source>
</evidence>
<dbReference type="HOGENOM" id="CLU_054974_3_3_0"/>
<dbReference type="InterPro" id="IPR017926">
    <property type="entry name" value="GATASE"/>
</dbReference>
<dbReference type="InterPro" id="IPR044992">
    <property type="entry name" value="ChyE-like"/>
</dbReference>
<protein>
    <submittedName>
        <fullName evidence="2">Glutamine amidotransferase class-I</fullName>
    </submittedName>
</protein>